<comment type="caution">
    <text evidence="2">The sequence shown here is derived from an EMBL/GenBank/DDBJ whole genome shotgun (WGS) entry which is preliminary data.</text>
</comment>
<reference evidence="3" key="1">
    <citation type="journal article" date="2017" name="Nat. Microbiol.">
        <title>Global analysis of biosynthetic gene clusters reveals vast potential of secondary metabolite production in Penicillium species.</title>
        <authorList>
            <person name="Nielsen J.C."/>
            <person name="Grijseels S."/>
            <person name="Prigent S."/>
            <person name="Ji B."/>
            <person name="Dainat J."/>
            <person name="Nielsen K.F."/>
            <person name="Frisvad J.C."/>
            <person name="Workman M."/>
            <person name="Nielsen J."/>
        </authorList>
    </citation>
    <scope>NUCLEOTIDE SEQUENCE [LARGE SCALE GENOMIC DNA]</scope>
    <source>
        <strain evidence="3">IBT 13039</strain>
    </source>
</reference>
<feature type="compositionally biased region" description="Basic and acidic residues" evidence="1">
    <location>
        <begin position="77"/>
        <end position="94"/>
    </location>
</feature>
<accession>A0A1V6YX11</accession>
<dbReference type="STRING" id="60175.A0A1V6YX11"/>
<gene>
    <name evidence="2" type="ORF">PENNAL_c0008G09522</name>
</gene>
<evidence type="ECO:0000313" key="3">
    <source>
        <dbReference type="Proteomes" id="UP000191691"/>
    </source>
</evidence>
<feature type="compositionally biased region" description="Polar residues" evidence="1">
    <location>
        <begin position="45"/>
        <end position="63"/>
    </location>
</feature>
<keyword evidence="3" id="KW-1185">Reference proteome</keyword>
<dbReference type="OMA" id="RDHENFP"/>
<sequence>MSIGILRHNITQPSTGTVKPEVLPSQSNRCIDQPEHNPSMRKTNHPSSSMGQKGPPSISNPSSLRFVPGQPGNNSDDNNKKQHSGTENHEDGIDKDLDELSDEELFQTGVDFVLSLERPCLSHISSAQPSGHAVSMQGTLLQLAPPTLDSESRWQVSAEVFQKLFEMADRLDLNGYITPVQAWNRIRDHENFPRLTRERLKSLQNAMRSHIKCQGFAAIMEEDIFEILLNKALGP</sequence>
<evidence type="ECO:0000313" key="2">
    <source>
        <dbReference type="EMBL" id="OQE91985.1"/>
    </source>
</evidence>
<evidence type="ECO:0000256" key="1">
    <source>
        <dbReference type="SAM" id="MobiDB-lite"/>
    </source>
</evidence>
<feature type="region of interest" description="Disordered" evidence="1">
    <location>
        <begin position="1"/>
        <end position="94"/>
    </location>
</feature>
<protein>
    <submittedName>
        <fullName evidence="2">Uncharacterized protein</fullName>
    </submittedName>
</protein>
<name>A0A1V6YX11_PENNA</name>
<organism evidence="2 3">
    <name type="scientific">Penicillium nalgiovense</name>
    <dbReference type="NCBI Taxonomy" id="60175"/>
    <lineage>
        <taxon>Eukaryota</taxon>
        <taxon>Fungi</taxon>
        <taxon>Dikarya</taxon>
        <taxon>Ascomycota</taxon>
        <taxon>Pezizomycotina</taxon>
        <taxon>Eurotiomycetes</taxon>
        <taxon>Eurotiomycetidae</taxon>
        <taxon>Eurotiales</taxon>
        <taxon>Aspergillaceae</taxon>
        <taxon>Penicillium</taxon>
    </lineage>
</organism>
<dbReference type="Proteomes" id="UP000191691">
    <property type="component" value="Unassembled WGS sequence"/>
</dbReference>
<dbReference type="AlphaFoldDB" id="A0A1V6YX11"/>
<proteinExistence type="predicted"/>
<dbReference type="EMBL" id="MOOB01000008">
    <property type="protein sequence ID" value="OQE91985.1"/>
    <property type="molecule type" value="Genomic_DNA"/>
</dbReference>